<name>A0AAP8DV64_9STAP</name>
<proteinExistence type="predicted"/>
<evidence type="ECO:0000256" key="1">
    <source>
        <dbReference type="SAM" id="Phobius"/>
    </source>
</evidence>
<feature type="transmembrane region" description="Helical" evidence="1">
    <location>
        <begin position="7"/>
        <end position="28"/>
    </location>
</feature>
<keyword evidence="1" id="KW-0472">Membrane</keyword>
<dbReference type="EMBL" id="CP063367">
    <property type="protein sequence ID" value="QUM69365.1"/>
    <property type="molecule type" value="Genomic_DNA"/>
</dbReference>
<sequence length="64" mass="7363">MITKPEMHIMIGLIVGAILLYSIASLTVNQNFNLFLFLVILAILNIVYLCISSIYVWKDYKNKQ</sequence>
<dbReference type="AlphaFoldDB" id="A0AAP8DV64"/>
<dbReference type="RefSeq" id="WP_096539747.1">
    <property type="nucleotide sequence ID" value="NZ_CP063367.1"/>
</dbReference>
<evidence type="ECO:0000313" key="3">
    <source>
        <dbReference type="Proteomes" id="UP000675994"/>
    </source>
</evidence>
<protein>
    <submittedName>
        <fullName evidence="2">Uncharacterized protein</fullName>
    </submittedName>
</protein>
<reference evidence="2" key="1">
    <citation type="journal article" date="2021" name="Front. Microbiol.">
        <title>Presence and Characterization of a Novel cfr-Carrying Tn558 Transposon Derivative in Staphylococcus delphini Isolated From Retail Food.</title>
        <authorList>
            <person name="Zhang F."/>
            <person name="Wu S."/>
            <person name="Huang J."/>
            <person name="Yang R."/>
            <person name="Zhang J."/>
            <person name="Lei T."/>
            <person name="Dai J."/>
            <person name="Ding Y."/>
            <person name="Xue L."/>
            <person name="Wang J."/>
            <person name="Chen M."/>
            <person name="Wu Q."/>
        </authorList>
    </citation>
    <scope>NUCLEOTIDE SEQUENCE</scope>
    <source>
        <strain evidence="2">2794-1</strain>
    </source>
</reference>
<feature type="transmembrane region" description="Helical" evidence="1">
    <location>
        <begin position="34"/>
        <end position="57"/>
    </location>
</feature>
<keyword evidence="1" id="KW-1133">Transmembrane helix</keyword>
<dbReference type="Proteomes" id="UP000675994">
    <property type="component" value="Chromosome"/>
</dbReference>
<keyword evidence="1" id="KW-0812">Transmembrane</keyword>
<gene>
    <name evidence="2" type="ORF">IPU22_12645</name>
</gene>
<organism evidence="2 3">
    <name type="scientific">Staphylococcus delphini</name>
    <dbReference type="NCBI Taxonomy" id="53344"/>
    <lineage>
        <taxon>Bacteria</taxon>
        <taxon>Bacillati</taxon>
        <taxon>Bacillota</taxon>
        <taxon>Bacilli</taxon>
        <taxon>Bacillales</taxon>
        <taxon>Staphylococcaceae</taxon>
        <taxon>Staphylococcus</taxon>
        <taxon>Staphylococcus intermedius group</taxon>
    </lineage>
</organism>
<evidence type="ECO:0000313" key="2">
    <source>
        <dbReference type="EMBL" id="QUM69365.1"/>
    </source>
</evidence>
<accession>A0AAP8DV64</accession>